<sequence length="693" mass="76165">MGVQSTSGKILHAAVANCHIDVVRVLFEDNPELDMNATSEEEDSLLIRAVCTGEIDLVSLLIEHDDLTKTPLSRACREGDLEMVKFLLKSEADINYTGGDKSDSPLFTALYWRNMDVAKYLLEETKPDVTWTASDGMGMLHASFTKPEVLPDLLSKSVPIDGTSIWGTALHMAERAGYANTIKILLENDPKPDLEAVMGENAANPPEVGYTPLQLACENSSFECIKLLLEAGASPEVKNKHNEDLVDILLRSNAESDDREKALKLLFSAPYSLPVNPSALTEAGSSLDVRNKEGYTPLAVAVSKGNKDAAKCLIEQGAKVNIFDPKYGSILHLATSNGDLDLVKLLLESGADPEMVDLEYGESLVYTAIGIQDSTKLYKMMRHLVEEAKVSVDKLGGKLGYPIIRAAHMTRTSPDAGVRMLKFLIRHKARLSVTDDQGRRAAHFICASTSQDAIKALLGGGEQMNESDKFGRLPLHFAAPNPDPTCFNYILEEFNGADVNIRDQDRWTPLMWAVRSGSIATVEKLLSKDADIWARSHDSDQRGEWSALKLANFSGRPPSLTEQLVPKKRTRAKPEGGEEEWDDSFHRVKTGDKKSISCDSCLVDIIGLCWTCIECNDGFSLCFKCFDHRSDFHSPEHDFKDVGPLYDDESVAESAKTHGTEEVAGGDEQEPNLTGGAEIDLDEVELEDLDLDL</sequence>
<evidence type="ECO:0000256" key="7">
    <source>
        <dbReference type="SAM" id="MobiDB-lite"/>
    </source>
</evidence>
<evidence type="ECO:0000256" key="5">
    <source>
        <dbReference type="ARBA" id="ARBA00023043"/>
    </source>
</evidence>
<keyword evidence="5 6" id="KW-0040">ANK repeat</keyword>
<dbReference type="PRINTS" id="PR01415">
    <property type="entry name" value="ANKYRIN"/>
</dbReference>
<name>A0A9W8VGI4_9HYPO</name>
<evidence type="ECO:0000259" key="8">
    <source>
        <dbReference type="PROSITE" id="PS00028"/>
    </source>
</evidence>
<evidence type="ECO:0000313" key="10">
    <source>
        <dbReference type="Proteomes" id="UP001152049"/>
    </source>
</evidence>
<dbReference type="Pfam" id="PF12796">
    <property type="entry name" value="Ank_2"/>
    <property type="match status" value="4"/>
</dbReference>
<comment type="caution">
    <text evidence="9">The sequence shown here is derived from an EMBL/GenBank/DDBJ whole genome shotgun (WGS) entry which is preliminary data.</text>
</comment>
<evidence type="ECO:0000256" key="6">
    <source>
        <dbReference type="PROSITE-ProRule" id="PRU00023"/>
    </source>
</evidence>
<dbReference type="SUPFAM" id="SSF57850">
    <property type="entry name" value="RING/U-box"/>
    <property type="match status" value="1"/>
</dbReference>
<dbReference type="PROSITE" id="PS50297">
    <property type="entry name" value="ANK_REP_REGION"/>
    <property type="match status" value="5"/>
</dbReference>
<keyword evidence="10" id="KW-1185">Reference proteome</keyword>
<dbReference type="Gene3D" id="3.30.60.90">
    <property type="match status" value="1"/>
</dbReference>
<dbReference type="SUPFAM" id="SSF48403">
    <property type="entry name" value="Ankyrin repeat"/>
    <property type="match status" value="3"/>
</dbReference>
<evidence type="ECO:0000256" key="3">
    <source>
        <dbReference type="ARBA" id="ARBA00022771"/>
    </source>
</evidence>
<feature type="repeat" description="ANK" evidence="6">
    <location>
        <begin position="505"/>
        <end position="537"/>
    </location>
</feature>
<dbReference type="InterPro" id="IPR051165">
    <property type="entry name" value="Multifunctional_ANK_Repeat"/>
</dbReference>
<dbReference type="Gene3D" id="1.25.40.20">
    <property type="entry name" value="Ankyrin repeat-containing domain"/>
    <property type="match status" value="2"/>
</dbReference>
<feature type="repeat" description="ANK" evidence="6">
    <location>
        <begin position="293"/>
        <end position="325"/>
    </location>
</feature>
<gene>
    <name evidence="9" type="ORF">NW762_004031</name>
</gene>
<dbReference type="CDD" id="cd02249">
    <property type="entry name" value="ZZ"/>
    <property type="match status" value="1"/>
</dbReference>
<feature type="domain" description="C2H2-type" evidence="8">
    <location>
        <begin position="612"/>
        <end position="633"/>
    </location>
</feature>
<reference evidence="9" key="1">
    <citation type="submission" date="2022-09" db="EMBL/GenBank/DDBJ databases">
        <title>Fusarium specimens isolated from Avocado Roots.</title>
        <authorList>
            <person name="Stajich J."/>
            <person name="Roper C."/>
            <person name="Heimlech-Rivalta G."/>
        </authorList>
    </citation>
    <scope>NUCLEOTIDE SEQUENCE</scope>
    <source>
        <strain evidence="9">CF00136</strain>
    </source>
</reference>
<dbReference type="PANTHER" id="PTHR24123">
    <property type="entry name" value="ANKYRIN REPEAT-CONTAINING"/>
    <property type="match status" value="1"/>
</dbReference>
<keyword evidence="4" id="KW-0862">Zinc</keyword>
<dbReference type="PROSITE" id="PS00028">
    <property type="entry name" value="ZINC_FINGER_C2H2_1"/>
    <property type="match status" value="1"/>
</dbReference>
<dbReference type="PANTHER" id="PTHR24123:SF33">
    <property type="entry name" value="PROTEIN HOS4"/>
    <property type="match status" value="1"/>
</dbReference>
<dbReference type="SMART" id="SM00248">
    <property type="entry name" value="ANK"/>
    <property type="match status" value="12"/>
</dbReference>
<dbReference type="GO" id="GO:0008270">
    <property type="term" value="F:zinc ion binding"/>
    <property type="evidence" value="ECO:0007669"/>
    <property type="project" value="UniProtKB-KW"/>
</dbReference>
<dbReference type="AlphaFoldDB" id="A0A9W8VGI4"/>
<proteinExistence type="predicted"/>
<feature type="region of interest" description="Disordered" evidence="7">
    <location>
        <begin position="558"/>
        <end position="582"/>
    </location>
</feature>
<keyword evidence="1" id="KW-0479">Metal-binding</keyword>
<evidence type="ECO:0000256" key="1">
    <source>
        <dbReference type="ARBA" id="ARBA00022723"/>
    </source>
</evidence>
<dbReference type="InterPro" id="IPR013087">
    <property type="entry name" value="Znf_C2H2_type"/>
</dbReference>
<dbReference type="Proteomes" id="UP001152049">
    <property type="component" value="Unassembled WGS sequence"/>
</dbReference>
<protein>
    <recommendedName>
        <fullName evidence="8">C2H2-type domain-containing protein</fullName>
    </recommendedName>
</protein>
<dbReference type="EMBL" id="JAOQAZ010000005">
    <property type="protein sequence ID" value="KAJ4266058.1"/>
    <property type="molecule type" value="Genomic_DNA"/>
</dbReference>
<keyword evidence="2" id="KW-0677">Repeat</keyword>
<feature type="repeat" description="ANK" evidence="6">
    <location>
        <begin position="67"/>
        <end position="99"/>
    </location>
</feature>
<dbReference type="InterPro" id="IPR043145">
    <property type="entry name" value="Znf_ZZ_sf"/>
</dbReference>
<organism evidence="9 10">
    <name type="scientific">Fusarium torreyae</name>
    <dbReference type="NCBI Taxonomy" id="1237075"/>
    <lineage>
        <taxon>Eukaryota</taxon>
        <taxon>Fungi</taxon>
        <taxon>Dikarya</taxon>
        <taxon>Ascomycota</taxon>
        <taxon>Pezizomycotina</taxon>
        <taxon>Sordariomycetes</taxon>
        <taxon>Hypocreomycetidae</taxon>
        <taxon>Hypocreales</taxon>
        <taxon>Nectriaceae</taxon>
        <taxon>Fusarium</taxon>
    </lineage>
</organism>
<feature type="repeat" description="ANK" evidence="6">
    <location>
        <begin position="208"/>
        <end position="240"/>
    </location>
</feature>
<keyword evidence="3" id="KW-0863">Zinc-finger</keyword>
<feature type="repeat" description="ANK" evidence="6">
    <location>
        <begin position="326"/>
        <end position="358"/>
    </location>
</feature>
<evidence type="ECO:0000313" key="9">
    <source>
        <dbReference type="EMBL" id="KAJ4266058.1"/>
    </source>
</evidence>
<evidence type="ECO:0000256" key="2">
    <source>
        <dbReference type="ARBA" id="ARBA00022737"/>
    </source>
</evidence>
<evidence type="ECO:0000256" key="4">
    <source>
        <dbReference type="ARBA" id="ARBA00022833"/>
    </source>
</evidence>
<feature type="region of interest" description="Disordered" evidence="7">
    <location>
        <begin position="650"/>
        <end position="679"/>
    </location>
</feature>
<dbReference type="InterPro" id="IPR036770">
    <property type="entry name" value="Ankyrin_rpt-contain_sf"/>
</dbReference>
<dbReference type="PROSITE" id="PS50088">
    <property type="entry name" value="ANK_REPEAT"/>
    <property type="match status" value="5"/>
</dbReference>
<dbReference type="InterPro" id="IPR002110">
    <property type="entry name" value="Ankyrin_rpt"/>
</dbReference>
<accession>A0A9W8VGI4</accession>
<dbReference type="OrthoDB" id="5049080at2759"/>